<feature type="compositionally biased region" description="Polar residues" evidence="1">
    <location>
        <begin position="506"/>
        <end position="519"/>
    </location>
</feature>
<keyword evidence="2" id="KW-1133">Transmembrane helix</keyword>
<feature type="compositionally biased region" description="Polar residues" evidence="1">
    <location>
        <begin position="541"/>
        <end position="550"/>
    </location>
</feature>
<feature type="region of interest" description="Disordered" evidence="1">
    <location>
        <begin position="468"/>
        <end position="491"/>
    </location>
</feature>
<keyword evidence="2" id="KW-0472">Membrane</keyword>
<reference evidence="3 4" key="1">
    <citation type="submission" date="2024-01" db="EMBL/GenBank/DDBJ databases">
        <title>A draft genome for a cacao thread blight-causing isolate of Paramarasmius palmivorus.</title>
        <authorList>
            <person name="Baruah I.K."/>
            <person name="Bukari Y."/>
            <person name="Amoako-Attah I."/>
            <person name="Meinhardt L.W."/>
            <person name="Bailey B.A."/>
            <person name="Cohen S.P."/>
        </authorList>
    </citation>
    <scope>NUCLEOTIDE SEQUENCE [LARGE SCALE GENOMIC DNA]</scope>
    <source>
        <strain evidence="3 4">GH-12</strain>
    </source>
</reference>
<gene>
    <name evidence="3" type="ORF">VNI00_002970</name>
</gene>
<sequence length="609" mass="63291">MHHRRLHRRIVAGEAPDLKKRAFTPTAVFPGQQASTTETEAASSQPTTHSTTTTTTPVAATTTSTSTTPRIPETTSTTSTTARAATTTSSTTALIPIISISTHSTSTTLGLTTSTTVTTPTTAPTTANTVPTVNTQAEVPTTQGRGPNTTFVTAPRAATSSVSSVSASETAEPASTGNGGKIVGGIFGALGGLVAICVIIAFILRRWRKRLIDRDGANFDAGTFRRSAVMLQDPQPESRGHSPRPPSIIERKMQTSTPMSFGTQYGRPGPQGQGYGATQQYQQYQQPYYQQYPGMSPPNSGNPLMAPSPFSPGPVSPTTSQYGPAEYANLGPQPYLTRSNSAGSQGSNNRLSNASVGMSLHNPHSPAPQYAAFADPGRLSTPMPTGEYVDATRSSVTPFQEAQYVAISQQLNAVPPQGLNTPAVDAYVQSSGQPAQPASRPPTPPNKEGASPIKDTVRESVHSEFDTHALDFPAPPPSPGPNRMPSTPPTLPEIRVESRGSFNTYDFPASVSSNSSTPVTAGFPSGVTAANGQALAVTGTAFPTTPSPLASSFAIDTPPNEPSSPVSPSSPHPSLLVAGGATPRPAAAPAADKKRPETVYDDDDAYGGI</sequence>
<feature type="region of interest" description="Disordered" evidence="1">
    <location>
        <begin position="228"/>
        <end position="249"/>
    </location>
</feature>
<feature type="compositionally biased region" description="Acidic residues" evidence="1">
    <location>
        <begin position="599"/>
        <end position="609"/>
    </location>
</feature>
<feature type="region of interest" description="Disordered" evidence="1">
    <location>
        <begin position="156"/>
        <end position="180"/>
    </location>
</feature>
<feature type="compositionally biased region" description="Pro residues" evidence="1">
    <location>
        <begin position="473"/>
        <end position="491"/>
    </location>
</feature>
<feature type="compositionally biased region" description="Polar residues" evidence="1">
    <location>
        <begin position="336"/>
        <end position="356"/>
    </location>
</feature>
<dbReference type="AlphaFoldDB" id="A0AAW0DXD4"/>
<comment type="caution">
    <text evidence="3">The sequence shown here is derived from an EMBL/GenBank/DDBJ whole genome shotgun (WGS) entry which is preliminary data.</text>
</comment>
<accession>A0AAW0DXD4</accession>
<protein>
    <submittedName>
        <fullName evidence="3">Uncharacterized protein</fullName>
    </submittedName>
</protein>
<dbReference type="Proteomes" id="UP001383192">
    <property type="component" value="Unassembled WGS sequence"/>
</dbReference>
<keyword evidence="4" id="KW-1185">Reference proteome</keyword>
<evidence type="ECO:0000313" key="4">
    <source>
        <dbReference type="Proteomes" id="UP001383192"/>
    </source>
</evidence>
<evidence type="ECO:0000313" key="3">
    <source>
        <dbReference type="EMBL" id="KAK7056415.1"/>
    </source>
</evidence>
<keyword evidence="2" id="KW-0812">Transmembrane</keyword>
<organism evidence="3 4">
    <name type="scientific">Paramarasmius palmivorus</name>
    <dbReference type="NCBI Taxonomy" id="297713"/>
    <lineage>
        <taxon>Eukaryota</taxon>
        <taxon>Fungi</taxon>
        <taxon>Dikarya</taxon>
        <taxon>Basidiomycota</taxon>
        <taxon>Agaricomycotina</taxon>
        <taxon>Agaricomycetes</taxon>
        <taxon>Agaricomycetidae</taxon>
        <taxon>Agaricales</taxon>
        <taxon>Marasmiineae</taxon>
        <taxon>Marasmiaceae</taxon>
        <taxon>Paramarasmius</taxon>
    </lineage>
</organism>
<feature type="compositionally biased region" description="Low complexity" evidence="1">
    <location>
        <begin position="563"/>
        <end position="590"/>
    </location>
</feature>
<feature type="transmembrane region" description="Helical" evidence="2">
    <location>
        <begin position="182"/>
        <end position="204"/>
    </location>
</feature>
<evidence type="ECO:0000256" key="1">
    <source>
        <dbReference type="SAM" id="MobiDB-lite"/>
    </source>
</evidence>
<dbReference type="EMBL" id="JAYKXP010000007">
    <property type="protein sequence ID" value="KAK7056415.1"/>
    <property type="molecule type" value="Genomic_DNA"/>
</dbReference>
<feature type="compositionally biased region" description="Low complexity" evidence="1">
    <location>
        <begin position="156"/>
        <end position="176"/>
    </location>
</feature>
<feature type="region of interest" description="Disordered" evidence="1">
    <location>
        <begin position="506"/>
        <end position="527"/>
    </location>
</feature>
<feature type="region of interest" description="Disordered" evidence="1">
    <location>
        <begin position="539"/>
        <end position="609"/>
    </location>
</feature>
<proteinExistence type="predicted"/>
<feature type="compositionally biased region" description="Low complexity" evidence="1">
    <location>
        <begin position="41"/>
        <end position="87"/>
    </location>
</feature>
<name>A0AAW0DXD4_9AGAR</name>
<evidence type="ECO:0000256" key="2">
    <source>
        <dbReference type="SAM" id="Phobius"/>
    </source>
</evidence>
<feature type="region of interest" description="Disordered" evidence="1">
    <location>
        <begin position="22"/>
        <end position="87"/>
    </location>
</feature>
<feature type="region of interest" description="Disordered" evidence="1">
    <location>
        <begin position="416"/>
        <end position="452"/>
    </location>
</feature>
<feature type="region of interest" description="Disordered" evidence="1">
    <location>
        <begin position="294"/>
        <end position="356"/>
    </location>
</feature>
<feature type="region of interest" description="Disordered" evidence="1">
    <location>
        <begin position="258"/>
        <end position="277"/>
    </location>
</feature>